<comment type="caution">
    <text evidence="3">The sequence shown here is derived from an EMBL/GenBank/DDBJ whole genome shotgun (WGS) entry which is preliminary data.</text>
</comment>
<dbReference type="Proteomes" id="UP000576082">
    <property type="component" value="Unassembled WGS sequence"/>
</dbReference>
<keyword evidence="4" id="KW-1185">Reference proteome</keyword>
<dbReference type="InterPro" id="IPR044946">
    <property type="entry name" value="Restrct_endonuc_typeI_TRD_sf"/>
</dbReference>
<dbReference type="RefSeq" id="WP_169659547.1">
    <property type="nucleotide sequence ID" value="NZ_JABANE010000094.1"/>
</dbReference>
<dbReference type="AlphaFoldDB" id="A0A7X9RZ24"/>
<evidence type="ECO:0000313" key="4">
    <source>
        <dbReference type="Proteomes" id="UP000576082"/>
    </source>
</evidence>
<evidence type="ECO:0000313" key="3">
    <source>
        <dbReference type="EMBL" id="NME71331.1"/>
    </source>
</evidence>
<dbReference type="SUPFAM" id="SSF116734">
    <property type="entry name" value="DNA methylase specificity domain"/>
    <property type="match status" value="1"/>
</dbReference>
<dbReference type="InterPro" id="IPR036890">
    <property type="entry name" value="HATPase_C_sf"/>
</dbReference>
<dbReference type="GO" id="GO:0003677">
    <property type="term" value="F:DNA binding"/>
    <property type="evidence" value="ECO:0007669"/>
    <property type="project" value="UniProtKB-KW"/>
</dbReference>
<evidence type="ECO:0000256" key="1">
    <source>
        <dbReference type="ARBA" id="ARBA00022747"/>
    </source>
</evidence>
<dbReference type="Gene3D" id="3.40.50.150">
    <property type="entry name" value="Vaccinia Virus protein VP39"/>
    <property type="match status" value="1"/>
</dbReference>
<dbReference type="Gene3D" id="3.90.220.20">
    <property type="entry name" value="DNA methylase specificity domains"/>
    <property type="match status" value="1"/>
</dbReference>
<dbReference type="InterPro" id="IPR029063">
    <property type="entry name" value="SAM-dependent_MTases_sf"/>
</dbReference>
<dbReference type="Gene3D" id="3.30.565.10">
    <property type="entry name" value="Histidine kinase-like ATPase, C-terminal domain"/>
    <property type="match status" value="1"/>
</dbReference>
<keyword evidence="2" id="KW-0238">DNA-binding</keyword>
<dbReference type="SUPFAM" id="SSF53335">
    <property type="entry name" value="S-adenosyl-L-methionine-dependent methyltransferases"/>
    <property type="match status" value="1"/>
</dbReference>
<proteinExistence type="predicted"/>
<sequence length="815" mass="95291">MNKPQIIYKLFRNSIFEIDASKEAERARTDQLFGLSYLLFFLELEMRCKTNKGEQLPFQFSEGFSVVNRIKDFPFFEIAQLLSYIKLEVTGLDALEISMDENDLYGNDYAHVLDNIIASKYDYLTLFSFTVEELFHRKYPNNKGKIEFEKEVLPKILEIADFEIQPQTPLLWLSESYTNTPLISTVHHQKLMTKDKRYGELIYMSQYLLQLHGNFEKEVTDVLKVEEEQTSEAIIALYPPLAEDHNEISISLASERVKYNLDEGSTDWYIIDTVQRLLKEGGKAIVGVSSSFLERKNLQKFRSNFIASTVQLQVFDLGKDYLSDFKVDTLLVFEKSEKTIEKVLFSAVDEEYSLRSVTVDVAELKQNDYNLSPKRYLLNSPVEEEEYFVLKEILKKVEFSIKGEFFEKYIQVQPKDLSESFLNYEINIEELEEKYWVDEETILHDDLFICNLNHLKNNQLQYCWMAQQEDIGVIQDGALQYYILEQNKVYLPYLIHELHSDSFLEQLNAFSKGSLIKTISSDDFLNIKIPKISLHDQKLKVVGFREAYVHSKAKEIGLEKANMELKEDFYKEYRSLRHNIGHLLSSIQSSIEVIGNVLEFGDYNLDLNTVINKKREVTFGDQVSKIKKSSGDIYNWLRSFEDQLRQDYPLEKVPVHELKLFLQKRYASRKEFDFQWGRQEDKVDVDIYLHKDGFVKVMDNIVQNALHHGFVEPRNHYAIKVGFKLIQKERTTTICIAVSNNGQPFPEDFDFKALVERGQTSKRKSNTGLGGNDIYRTMKAMKGDFDLYLDRNNEYSVSYKLFFACDVRNKSTVSR</sequence>
<dbReference type="SUPFAM" id="SSF55874">
    <property type="entry name" value="ATPase domain of HSP90 chaperone/DNA topoisomerase II/histidine kinase"/>
    <property type="match status" value="1"/>
</dbReference>
<dbReference type="EMBL" id="JABANE010000094">
    <property type="protein sequence ID" value="NME71331.1"/>
    <property type="molecule type" value="Genomic_DNA"/>
</dbReference>
<reference evidence="3 4" key="1">
    <citation type="submission" date="2020-04" db="EMBL/GenBank/DDBJ databases">
        <title>Flammeovirga sp. SR4, a novel species isolated from seawater.</title>
        <authorList>
            <person name="Wang X."/>
        </authorList>
    </citation>
    <scope>NUCLEOTIDE SEQUENCE [LARGE SCALE GENOMIC DNA]</scope>
    <source>
        <strain evidence="3 4">ATCC 23126</strain>
    </source>
</reference>
<evidence type="ECO:0000256" key="2">
    <source>
        <dbReference type="ARBA" id="ARBA00023125"/>
    </source>
</evidence>
<protein>
    <submittedName>
        <fullName evidence="3">Uncharacterized protein</fullName>
    </submittedName>
</protein>
<name>A0A7X9RZ24_9BACT</name>
<gene>
    <name evidence="3" type="ORF">HHU12_25420</name>
</gene>
<dbReference type="GO" id="GO:0009307">
    <property type="term" value="P:DNA restriction-modification system"/>
    <property type="evidence" value="ECO:0007669"/>
    <property type="project" value="UniProtKB-KW"/>
</dbReference>
<organism evidence="3 4">
    <name type="scientific">Flammeovirga aprica JL-4</name>
    <dbReference type="NCBI Taxonomy" id="694437"/>
    <lineage>
        <taxon>Bacteria</taxon>
        <taxon>Pseudomonadati</taxon>
        <taxon>Bacteroidota</taxon>
        <taxon>Cytophagia</taxon>
        <taxon>Cytophagales</taxon>
        <taxon>Flammeovirgaceae</taxon>
        <taxon>Flammeovirga</taxon>
    </lineage>
</organism>
<keyword evidence="1" id="KW-0680">Restriction system</keyword>
<accession>A0A7X9RZ24</accession>